<feature type="site" description="Transition state stabilizer" evidence="7">
    <location>
        <position position="149"/>
    </location>
</feature>
<evidence type="ECO:0000256" key="3">
    <source>
        <dbReference type="ARBA" id="ARBA00022801"/>
    </source>
</evidence>
<evidence type="ECO:0000256" key="6">
    <source>
        <dbReference type="PIRSR" id="PIRSR604808-2"/>
    </source>
</evidence>
<keyword evidence="6" id="KW-0464">Manganese</keyword>
<feature type="site" description="Interaction with DNA substrate" evidence="7">
    <location>
        <position position="240"/>
    </location>
</feature>
<evidence type="ECO:0000256" key="2">
    <source>
        <dbReference type="ARBA" id="ARBA00022723"/>
    </source>
</evidence>
<feature type="binding site" evidence="6">
    <location>
        <position position="17"/>
    </location>
    <ligand>
        <name>Mg(2+)</name>
        <dbReference type="ChEBI" id="CHEBI:18420"/>
        <label>1</label>
    </ligand>
</feature>
<feature type="binding site" evidence="6">
    <location>
        <position position="240"/>
    </location>
    <ligand>
        <name>Mg(2+)</name>
        <dbReference type="ChEBI" id="CHEBI:18420"/>
        <label>1</label>
    </ligand>
</feature>
<dbReference type="GO" id="GO:0016787">
    <property type="term" value="F:hydrolase activity"/>
    <property type="evidence" value="ECO:0007669"/>
    <property type="project" value="UniProtKB-KW"/>
</dbReference>
<dbReference type="InterPro" id="IPR036691">
    <property type="entry name" value="Endo/exonu/phosph_ase_sf"/>
</dbReference>
<dbReference type="EMBL" id="JBJQOH010000006">
    <property type="protein sequence ID" value="KAL3682441.1"/>
    <property type="molecule type" value="Genomic_DNA"/>
</dbReference>
<comment type="similarity">
    <text evidence="1">Belongs to the DNA repair enzymes AP/ExoA family.</text>
</comment>
<dbReference type="AlphaFoldDB" id="A0ABD3GV49"/>
<keyword evidence="3" id="KW-0378">Hydrolase</keyword>
<feature type="binding site" evidence="6">
    <location>
        <position position="239"/>
    </location>
    <ligand>
        <name>Mg(2+)</name>
        <dbReference type="ChEBI" id="CHEBI:18420"/>
        <label>1</label>
    </ligand>
</feature>
<keyword evidence="4 6" id="KW-0460">Magnesium</keyword>
<evidence type="ECO:0000256" key="1">
    <source>
        <dbReference type="ARBA" id="ARBA00007092"/>
    </source>
</evidence>
<protein>
    <recommendedName>
        <fullName evidence="8">Endonuclease/exonuclease/phosphatase domain-containing protein</fullName>
    </recommendedName>
</protein>
<evidence type="ECO:0000313" key="10">
    <source>
        <dbReference type="Proteomes" id="UP001633002"/>
    </source>
</evidence>
<evidence type="ECO:0000256" key="5">
    <source>
        <dbReference type="PIRSR" id="PIRSR604808-1"/>
    </source>
</evidence>
<dbReference type="Gene3D" id="3.60.10.10">
    <property type="entry name" value="Endonuclease/exonuclease/phosphatase"/>
    <property type="match status" value="1"/>
</dbReference>
<comment type="caution">
    <text evidence="9">The sequence shown here is derived from an EMBL/GenBank/DDBJ whole genome shotgun (WGS) entry which is preliminary data.</text>
</comment>
<dbReference type="Pfam" id="PF03372">
    <property type="entry name" value="Exo_endo_phos"/>
    <property type="match status" value="1"/>
</dbReference>
<evidence type="ECO:0000256" key="4">
    <source>
        <dbReference type="ARBA" id="ARBA00022842"/>
    </source>
</evidence>
<feature type="site" description="Transition state stabilizer" evidence="7">
    <location>
        <position position="212"/>
    </location>
</feature>
<reference evidence="9 10" key="1">
    <citation type="submission" date="2024-09" db="EMBL/GenBank/DDBJ databases">
        <title>Chromosome-scale assembly of Riccia sorocarpa.</title>
        <authorList>
            <person name="Paukszto L."/>
        </authorList>
    </citation>
    <scope>NUCLEOTIDE SEQUENCE [LARGE SCALE GENOMIC DNA]</scope>
    <source>
        <strain evidence="9">LP-2024</strain>
        <tissue evidence="9">Aerial parts of the thallus</tissue>
    </source>
</reference>
<feature type="active site" evidence="5">
    <location>
        <position position="118"/>
    </location>
</feature>
<evidence type="ECO:0000313" key="9">
    <source>
        <dbReference type="EMBL" id="KAL3682441.1"/>
    </source>
</evidence>
<organism evidence="9 10">
    <name type="scientific">Riccia sorocarpa</name>
    <dbReference type="NCBI Taxonomy" id="122646"/>
    <lineage>
        <taxon>Eukaryota</taxon>
        <taxon>Viridiplantae</taxon>
        <taxon>Streptophyta</taxon>
        <taxon>Embryophyta</taxon>
        <taxon>Marchantiophyta</taxon>
        <taxon>Marchantiopsida</taxon>
        <taxon>Marchantiidae</taxon>
        <taxon>Marchantiales</taxon>
        <taxon>Ricciaceae</taxon>
        <taxon>Riccia</taxon>
    </lineage>
</organism>
<sequence>MNFYKESAASLLVSSWNLGGLKSPPRKFWLRSFLRKAKPRVFAVQELRVSSSSLRFITRVAALNYICLQPQQLPETGGTILLIHKECQILEYEFENTYSFGWALIRYLNQVFGIVTIYAPNKSHLRTSMWTKLREKLPYRSWILCGDLNMVENSSDSSGDSPVQRGAELTAFMQLAADHGFIDARNLTGSQWGPKYTRSQYTAGGFKWSTLDRFYCSQALTDSINPHLLAHHSDFAMSDHFPISLGLVWGEQIDALGSSGYTYFKVDPTILQDPELTSKLQELWSAFDNDPDKSLAIYTCTWRSQLQLIAECQRRRDQQLTLISYLETELARLHESNDYTQEMCRQIADVTDQLKRLRSLQYHKLQLWSRAKFLKEGEATTRYFFRRFTKRLARNRQAAETGLVTPACKPVGTPVISSFYADDALLILPWDSRTFDKQQRKQLRTIFSNFLWGVADTGKAKTHLVAWKYLETSKLQGGLGLQSPQQVQDAFFAKSILRYITEKVSAQWFFLLDDLFPAQSRLTIPVGRVPGSEFHPQPSLGFAVVAGAVEVLVEVRLFISIFYSRQYLALENHIPGVGYRFPGARELLG</sequence>
<proteinExistence type="inferred from homology"/>
<dbReference type="InterPro" id="IPR005135">
    <property type="entry name" value="Endo/exonuclease/phosphatase"/>
</dbReference>
<keyword evidence="2 6" id="KW-0479">Metal-binding</keyword>
<feature type="binding site" evidence="6">
    <location>
        <position position="46"/>
    </location>
    <ligand>
        <name>Mg(2+)</name>
        <dbReference type="ChEBI" id="CHEBI:18420"/>
        <label>1</label>
    </ligand>
</feature>
<feature type="active site" description="Proton acceptor" evidence="5">
    <location>
        <position position="240"/>
    </location>
</feature>
<keyword evidence="10" id="KW-1185">Reference proteome</keyword>
<feature type="binding site" evidence="6">
    <location>
        <position position="149"/>
    </location>
    <ligand>
        <name>Mg(2+)</name>
        <dbReference type="ChEBI" id="CHEBI:18420"/>
        <label>1</label>
    </ligand>
</feature>
<evidence type="ECO:0000259" key="8">
    <source>
        <dbReference type="Pfam" id="PF03372"/>
    </source>
</evidence>
<dbReference type="PANTHER" id="PTHR22748:SF4">
    <property type="entry name" value="DNA-(APURINIC OR APYRIMIDINIC SITE) ENDONUCLEASE 2"/>
    <property type="match status" value="1"/>
</dbReference>
<feature type="domain" description="Endonuclease/exonuclease/phosphatase" evidence="8">
    <location>
        <begin position="15"/>
        <end position="240"/>
    </location>
</feature>
<dbReference type="Proteomes" id="UP001633002">
    <property type="component" value="Unassembled WGS sequence"/>
</dbReference>
<dbReference type="GO" id="GO:0046872">
    <property type="term" value="F:metal ion binding"/>
    <property type="evidence" value="ECO:0007669"/>
    <property type="project" value="UniProtKB-KW"/>
</dbReference>
<dbReference type="PANTHER" id="PTHR22748">
    <property type="entry name" value="AP ENDONUCLEASE"/>
    <property type="match status" value="1"/>
</dbReference>
<dbReference type="InterPro" id="IPR004808">
    <property type="entry name" value="AP_endonuc_1"/>
</dbReference>
<comment type="cofactor">
    <cofactor evidence="6">
        <name>Mg(2+)</name>
        <dbReference type="ChEBI" id="CHEBI:18420"/>
    </cofactor>
    <cofactor evidence="6">
        <name>Mn(2+)</name>
        <dbReference type="ChEBI" id="CHEBI:29035"/>
    </cofactor>
    <text evidence="6">Probably binds two magnesium or manganese ions per subunit.</text>
</comment>
<evidence type="ECO:0000256" key="7">
    <source>
        <dbReference type="PIRSR" id="PIRSR604808-3"/>
    </source>
</evidence>
<name>A0ABD3GV49_9MARC</name>
<gene>
    <name evidence="9" type="ORF">R1sor_000463</name>
</gene>
<feature type="binding site" evidence="6">
    <location>
        <position position="147"/>
    </location>
    <ligand>
        <name>Mg(2+)</name>
        <dbReference type="ChEBI" id="CHEBI:18420"/>
        <label>1</label>
    </ligand>
</feature>
<dbReference type="SUPFAM" id="SSF56219">
    <property type="entry name" value="DNase I-like"/>
    <property type="match status" value="1"/>
</dbReference>
<feature type="active site" description="Proton donor/acceptor" evidence="5">
    <location>
        <position position="147"/>
    </location>
</feature>
<accession>A0ABD3GV49</accession>